<dbReference type="PANTHER" id="PTHR10907">
    <property type="entry name" value="REGUCALCIN"/>
    <property type="match status" value="1"/>
</dbReference>
<dbReference type="EMBL" id="QKKF02022863">
    <property type="protein sequence ID" value="RZF37964.1"/>
    <property type="molecule type" value="Genomic_DNA"/>
</dbReference>
<comment type="caution">
    <text evidence="4">The sequence shown here is derived from an EMBL/GenBank/DDBJ whole genome shotgun (WGS) entry which is preliminary data.</text>
</comment>
<comment type="similarity">
    <text evidence="1">Belongs to the SMP-30/CGR1 family.</text>
</comment>
<reference evidence="4 5" key="1">
    <citation type="journal article" date="2017" name="Gigascience">
        <title>Genome sequence of the small brown planthopper, Laodelphax striatellus.</title>
        <authorList>
            <person name="Zhu J."/>
            <person name="Jiang F."/>
            <person name="Wang X."/>
            <person name="Yang P."/>
            <person name="Bao Y."/>
            <person name="Zhao W."/>
            <person name="Wang W."/>
            <person name="Lu H."/>
            <person name="Wang Q."/>
            <person name="Cui N."/>
            <person name="Li J."/>
            <person name="Chen X."/>
            <person name="Luo L."/>
            <person name="Yu J."/>
            <person name="Kang L."/>
            <person name="Cui F."/>
        </authorList>
    </citation>
    <scope>NUCLEOTIDE SEQUENCE [LARGE SCALE GENOMIC DNA]</scope>
    <source>
        <strain evidence="4">Lst14</strain>
    </source>
</reference>
<dbReference type="InterPro" id="IPR011042">
    <property type="entry name" value="6-blade_b-propeller_TolB-like"/>
</dbReference>
<dbReference type="Pfam" id="PF08450">
    <property type="entry name" value="SGL"/>
    <property type="match status" value="2"/>
</dbReference>
<dbReference type="OrthoDB" id="423498at2759"/>
<name>A0A482WWR9_LAOST</name>
<evidence type="ECO:0000256" key="1">
    <source>
        <dbReference type="ARBA" id="ARBA00008853"/>
    </source>
</evidence>
<dbReference type="GO" id="GO:0019853">
    <property type="term" value="P:L-ascorbic acid biosynthetic process"/>
    <property type="evidence" value="ECO:0007669"/>
    <property type="project" value="TreeGrafter"/>
</dbReference>
<dbReference type="InParanoid" id="A0A482WWR9"/>
<dbReference type="AlphaFoldDB" id="A0A482WWR9"/>
<feature type="chain" id="PRO_5019819340" description="SMP-30/Gluconolactonase/LRE-like region domain-containing protein" evidence="2">
    <location>
        <begin position="23"/>
        <end position="650"/>
    </location>
</feature>
<feature type="signal peptide" evidence="2">
    <location>
        <begin position="1"/>
        <end position="22"/>
    </location>
</feature>
<gene>
    <name evidence="4" type="ORF">LSTR_LSTR005464</name>
</gene>
<dbReference type="Proteomes" id="UP000291343">
    <property type="component" value="Unassembled WGS sequence"/>
</dbReference>
<dbReference type="GO" id="GO:0005509">
    <property type="term" value="F:calcium ion binding"/>
    <property type="evidence" value="ECO:0007669"/>
    <property type="project" value="TreeGrafter"/>
</dbReference>
<dbReference type="STRING" id="195883.A0A482WWR9"/>
<proteinExistence type="inferred from homology"/>
<evidence type="ECO:0000313" key="4">
    <source>
        <dbReference type="EMBL" id="RZF37964.1"/>
    </source>
</evidence>
<dbReference type="PRINTS" id="PR01790">
    <property type="entry name" value="SMP30FAMILY"/>
</dbReference>
<keyword evidence="5" id="KW-1185">Reference proteome</keyword>
<keyword evidence="2" id="KW-0732">Signal</keyword>
<dbReference type="SUPFAM" id="SSF63829">
    <property type="entry name" value="Calcium-dependent phosphotriesterase"/>
    <property type="match status" value="2"/>
</dbReference>
<organism evidence="4 5">
    <name type="scientific">Laodelphax striatellus</name>
    <name type="common">Small brown planthopper</name>
    <name type="synonym">Delphax striatella</name>
    <dbReference type="NCBI Taxonomy" id="195883"/>
    <lineage>
        <taxon>Eukaryota</taxon>
        <taxon>Metazoa</taxon>
        <taxon>Ecdysozoa</taxon>
        <taxon>Arthropoda</taxon>
        <taxon>Hexapoda</taxon>
        <taxon>Insecta</taxon>
        <taxon>Pterygota</taxon>
        <taxon>Neoptera</taxon>
        <taxon>Paraneoptera</taxon>
        <taxon>Hemiptera</taxon>
        <taxon>Auchenorrhyncha</taxon>
        <taxon>Fulgoroidea</taxon>
        <taxon>Delphacidae</taxon>
        <taxon>Criomorphinae</taxon>
        <taxon>Laodelphax</taxon>
    </lineage>
</organism>
<dbReference type="PANTHER" id="PTHR10907:SF66">
    <property type="entry name" value="MIP34848P1-RELATED"/>
    <property type="match status" value="1"/>
</dbReference>
<evidence type="ECO:0000259" key="3">
    <source>
        <dbReference type="Pfam" id="PF08450"/>
    </source>
</evidence>
<dbReference type="Gene3D" id="2.120.10.30">
    <property type="entry name" value="TolB, C-terminal domain"/>
    <property type="match status" value="2"/>
</dbReference>
<sequence>MMFRVEKCFCLILFISAASVYGDDYKVKSISKKQFGWGHSPYWDVKTQTLYFVDIYGGSVNSYKPATKKLFSAKIVHGPHATTSLIIPYEGMENKFVVGVNSSVANLTWDGMSSTASNPAVIAELTENKTLHSHTGKADPMGRLWIGTIAQFYKNSSGGAQIPLNQGAEYMISGTGKVIKRIPDITAPEGLVWSLNKTLMYFANCYEGKIQLYDYDNESGDISNKRVIFDGPKMNVGGLPAGMAMDTEGKIWVAQFTNGTVIRIDPDSGKVLRTLKLPAEQVTNLAFGGKNLDVLYVTTSQLNKGYIPLTKYAGRVYAITGLMSSDSDDYKVTSISKKNFFWGQSPFWDVKTQTLYFADIYGGTVNSYKPSIRRLCSAKIVPARSAKSQGTVSAIIPYEGIENKFVIGVNNSVANLTWDGMSCTASKPAVIAELTPNKTQHTHFGKADPMGRLWIGTIGQLYKNGTGGLAIPLNQGAQYMLSATGKVMKKISNITSPEGLVWSRNKTLMYFANLFEDAIELYDYDNESGDISFKRVVFNGAKMNIRGVPAGMAMDTEGKIWVSQVTNGTVIRVDPDSGKVLRTLKLPTEQLTSLVFGGKNLDVLYVTSSQLDKAYTPLSKYAGRVFAVTGLTSSSGKPIVGYPGQRIVRI</sequence>
<dbReference type="InterPro" id="IPR005511">
    <property type="entry name" value="SMP-30"/>
</dbReference>
<evidence type="ECO:0000313" key="5">
    <source>
        <dbReference type="Proteomes" id="UP000291343"/>
    </source>
</evidence>
<evidence type="ECO:0000256" key="2">
    <source>
        <dbReference type="SAM" id="SignalP"/>
    </source>
</evidence>
<dbReference type="InterPro" id="IPR013658">
    <property type="entry name" value="SGL"/>
</dbReference>
<protein>
    <recommendedName>
        <fullName evidence="3">SMP-30/Gluconolactonase/LRE-like region domain-containing protein</fullName>
    </recommendedName>
</protein>
<accession>A0A482WWR9</accession>
<feature type="domain" description="SMP-30/Gluconolactonase/LRE-like region" evidence="3">
    <location>
        <begin position="37"/>
        <end position="300"/>
    </location>
</feature>
<dbReference type="SMR" id="A0A482WWR9"/>
<dbReference type="GO" id="GO:0004341">
    <property type="term" value="F:gluconolactonase activity"/>
    <property type="evidence" value="ECO:0007669"/>
    <property type="project" value="TreeGrafter"/>
</dbReference>
<feature type="domain" description="SMP-30/Gluconolactonase/LRE-like region" evidence="3">
    <location>
        <begin position="342"/>
        <end position="609"/>
    </location>
</feature>